<organism evidence="1 2">
    <name type="scientific">Roseimaritima multifibrata</name>
    <dbReference type="NCBI Taxonomy" id="1930274"/>
    <lineage>
        <taxon>Bacteria</taxon>
        <taxon>Pseudomonadati</taxon>
        <taxon>Planctomycetota</taxon>
        <taxon>Planctomycetia</taxon>
        <taxon>Pirellulales</taxon>
        <taxon>Pirellulaceae</taxon>
        <taxon>Roseimaritima</taxon>
    </lineage>
</organism>
<evidence type="ECO:0000313" key="2">
    <source>
        <dbReference type="Proteomes" id="UP000320672"/>
    </source>
</evidence>
<protein>
    <submittedName>
        <fullName evidence="1">Uncharacterized protein</fullName>
    </submittedName>
</protein>
<evidence type="ECO:0000313" key="1">
    <source>
        <dbReference type="EMBL" id="QDS95915.1"/>
    </source>
</evidence>
<dbReference type="EMBL" id="CP036262">
    <property type="protein sequence ID" value="QDS95915.1"/>
    <property type="molecule type" value="Genomic_DNA"/>
</dbReference>
<keyword evidence="2" id="KW-1185">Reference proteome</keyword>
<reference evidence="1 2" key="1">
    <citation type="submission" date="2019-02" db="EMBL/GenBank/DDBJ databases">
        <title>Deep-cultivation of Planctomycetes and their phenomic and genomic characterization uncovers novel biology.</title>
        <authorList>
            <person name="Wiegand S."/>
            <person name="Jogler M."/>
            <person name="Boedeker C."/>
            <person name="Pinto D."/>
            <person name="Vollmers J."/>
            <person name="Rivas-Marin E."/>
            <person name="Kohn T."/>
            <person name="Peeters S.H."/>
            <person name="Heuer A."/>
            <person name="Rast P."/>
            <person name="Oberbeckmann S."/>
            <person name="Bunk B."/>
            <person name="Jeske O."/>
            <person name="Meyerdierks A."/>
            <person name="Storesund J.E."/>
            <person name="Kallscheuer N."/>
            <person name="Luecker S."/>
            <person name="Lage O.M."/>
            <person name="Pohl T."/>
            <person name="Merkel B.J."/>
            <person name="Hornburger P."/>
            <person name="Mueller R.-W."/>
            <person name="Bruemmer F."/>
            <person name="Labrenz M."/>
            <person name="Spormann A.M."/>
            <person name="Op den Camp H."/>
            <person name="Overmann J."/>
            <person name="Amann R."/>
            <person name="Jetten M.S.M."/>
            <person name="Mascher T."/>
            <person name="Medema M.H."/>
            <person name="Devos D.P."/>
            <person name="Kaster A.-K."/>
            <person name="Ovreas L."/>
            <person name="Rohde M."/>
            <person name="Galperin M.Y."/>
            <person name="Jogler C."/>
        </authorList>
    </citation>
    <scope>NUCLEOTIDE SEQUENCE [LARGE SCALE GENOMIC DNA]</scope>
    <source>
        <strain evidence="1 2">FF011L</strain>
    </source>
</reference>
<accession>A0A517MLZ7</accession>
<dbReference type="KEGG" id="rml:FF011L_47160"/>
<dbReference type="Proteomes" id="UP000320672">
    <property type="component" value="Chromosome"/>
</dbReference>
<name>A0A517MLZ7_9BACT</name>
<sequence>MGLPKMNLDEQFIDVRIHYFPQWDKRGDWTIAYGTTEQLRSNTGYCDTDANVIYLDGRAFPTMSADGQRAFIIHEICHDVGAAFHNRRWAIRMEHAARTADRLGESDVAEILRSDIYSYFGNGLSLAYNAEGISTYLDDLLAHNPDISFDGLRKRLSKFFGYRISKINRDFGPEIQSFADNSGIE</sequence>
<gene>
    <name evidence="1" type="ORF">FF011L_47160</name>
</gene>
<proteinExistence type="predicted"/>
<dbReference type="AlphaFoldDB" id="A0A517MLZ7"/>